<dbReference type="Proteomes" id="UP001607303">
    <property type="component" value="Unassembled WGS sequence"/>
</dbReference>
<reference evidence="1 2" key="1">
    <citation type="journal article" date="2024" name="Ann. Entomol. Soc. Am.">
        <title>Genomic analyses of the southern and eastern yellowjacket wasps (Hymenoptera: Vespidae) reveal evolutionary signatures of social life.</title>
        <authorList>
            <person name="Catto M.A."/>
            <person name="Caine P.B."/>
            <person name="Orr S.E."/>
            <person name="Hunt B.G."/>
            <person name="Goodisman M.A.D."/>
        </authorList>
    </citation>
    <scope>NUCLEOTIDE SEQUENCE [LARGE SCALE GENOMIC DNA]</scope>
    <source>
        <strain evidence="1">232</strain>
        <tissue evidence="1">Head and thorax</tissue>
    </source>
</reference>
<dbReference type="EMBL" id="JAYRBN010000074">
    <property type="protein sequence ID" value="KAL2733495.1"/>
    <property type="molecule type" value="Genomic_DNA"/>
</dbReference>
<gene>
    <name evidence="1" type="ORF">V1477_014463</name>
</gene>
<name>A0ABD2BLK9_VESMC</name>
<evidence type="ECO:0000313" key="2">
    <source>
        <dbReference type="Proteomes" id="UP001607303"/>
    </source>
</evidence>
<evidence type="ECO:0000313" key="1">
    <source>
        <dbReference type="EMBL" id="KAL2733495.1"/>
    </source>
</evidence>
<sequence>MAPQGSLRLPVKGKIFRLEKNEIENERQRSKTIKALTCNVYKRLENSRDNGISEGSQSEAATVAAVTSTAVASRARARAIAIVAITAEGEAVAEAEAEAEAVASSAVAALKNPGKKILRACAKFGRPAAGPRRTASYGGPPQGPRAMAAPSWYQILTVTFTTSQSKHFSFLFYYRSSIECVVYVGKIVFFFRIKTKEETREEIPNRGAFSSGKINTVS</sequence>
<keyword evidence="2" id="KW-1185">Reference proteome</keyword>
<proteinExistence type="predicted"/>
<comment type="caution">
    <text evidence="1">The sequence shown here is derived from an EMBL/GenBank/DDBJ whole genome shotgun (WGS) entry which is preliminary data.</text>
</comment>
<dbReference type="AlphaFoldDB" id="A0ABD2BLK9"/>
<accession>A0ABD2BLK9</accession>
<organism evidence="1 2">
    <name type="scientific">Vespula maculifrons</name>
    <name type="common">Eastern yellow jacket</name>
    <name type="synonym">Wasp</name>
    <dbReference type="NCBI Taxonomy" id="7453"/>
    <lineage>
        <taxon>Eukaryota</taxon>
        <taxon>Metazoa</taxon>
        <taxon>Ecdysozoa</taxon>
        <taxon>Arthropoda</taxon>
        <taxon>Hexapoda</taxon>
        <taxon>Insecta</taxon>
        <taxon>Pterygota</taxon>
        <taxon>Neoptera</taxon>
        <taxon>Endopterygota</taxon>
        <taxon>Hymenoptera</taxon>
        <taxon>Apocrita</taxon>
        <taxon>Aculeata</taxon>
        <taxon>Vespoidea</taxon>
        <taxon>Vespidae</taxon>
        <taxon>Vespinae</taxon>
        <taxon>Vespula</taxon>
    </lineage>
</organism>
<protein>
    <submittedName>
        <fullName evidence="1">Uncharacterized protein</fullName>
    </submittedName>
</protein>